<organism evidence="1 2">
    <name type="scientific">Aspergillus keveii</name>
    <dbReference type="NCBI Taxonomy" id="714993"/>
    <lineage>
        <taxon>Eukaryota</taxon>
        <taxon>Fungi</taxon>
        <taxon>Dikarya</taxon>
        <taxon>Ascomycota</taxon>
        <taxon>Pezizomycotina</taxon>
        <taxon>Eurotiomycetes</taxon>
        <taxon>Eurotiomycetidae</taxon>
        <taxon>Eurotiales</taxon>
        <taxon>Aspergillaceae</taxon>
        <taxon>Aspergillus</taxon>
        <taxon>Aspergillus subgen. Nidulantes</taxon>
    </lineage>
</organism>
<protein>
    <submittedName>
        <fullName evidence="1">Uncharacterized protein</fullName>
    </submittedName>
</protein>
<dbReference type="EMBL" id="JBFTWV010000003">
    <property type="protein sequence ID" value="KAL2800395.1"/>
    <property type="molecule type" value="Genomic_DNA"/>
</dbReference>
<accession>A0ABR4GMV8</accession>
<keyword evidence="2" id="KW-1185">Reference proteome</keyword>
<evidence type="ECO:0000313" key="1">
    <source>
        <dbReference type="EMBL" id="KAL2800395.1"/>
    </source>
</evidence>
<name>A0ABR4GMV8_9EURO</name>
<sequence>MANERFDVFLPRSGDGVHECLDMLRKWPFGLILSKITFSFYFFCQWAIGYKCPEGQHNVGPCVSSVWFV</sequence>
<reference evidence="1 2" key="1">
    <citation type="submission" date="2024-07" db="EMBL/GenBank/DDBJ databases">
        <title>Section-level genome sequencing and comparative genomics of Aspergillus sections Usti and Cavernicolus.</title>
        <authorList>
            <consortium name="Lawrence Berkeley National Laboratory"/>
            <person name="Nybo J.L."/>
            <person name="Vesth T.C."/>
            <person name="Theobald S."/>
            <person name="Frisvad J.C."/>
            <person name="Larsen T.O."/>
            <person name="Kjaerboelling I."/>
            <person name="Rothschild-Mancinelli K."/>
            <person name="Lyhne E.K."/>
            <person name="Kogle M.E."/>
            <person name="Barry K."/>
            <person name="Clum A."/>
            <person name="Na H."/>
            <person name="Ledsgaard L."/>
            <person name="Lin J."/>
            <person name="Lipzen A."/>
            <person name="Kuo A."/>
            <person name="Riley R."/>
            <person name="Mondo S."/>
            <person name="Labutti K."/>
            <person name="Haridas S."/>
            <person name="Pangalinan J."/>
            <person name="Salamov A.A."/>
            <person name="Simmons B.A."/>
            <person name="Magnuson J.K."/>
            <person name="Chen J."/>
            <person name="Drula E."/>
            <person name="Henrissat B."/>
            <person name="Wiebenga A."/>
            <person name="Lubbers R.J."/>
            <person name="Gomes A.C."/>
            <person name="Makela M.R."/>
            <person name="Stajich J."/>
            <person name="Grigoriev I.V."/>
            <person name="Mortensen U.H."/>
            <person name="De Vries R.P."/>
            <person name="Baker S.E."/>
            <person name="Andersen M.R."/>
        </authorList>
    </citation>
    <scope>NUCLEOTIDE SEQUENCE [LARGE SCALE GENOMIC DNA]</scope>
    <source>
        <strain evidence="1 2">CBS 209.92</strain>
    </source>
</reference>
<proteinExistence type="predicted"/>
<gene>
    <name evidence="1" type="ORF">BJX66DRAFT_147887</name>
</gene>
<dbReference type="Proteomes" id="UP001610563">
    <property type="component" value="Unassembled WGS sequence"/>
</dbReference>
<comment type="caution">
    <text evidence="1">The sequence shown here is derived from an EMBL/GenBank/DDBJ whole genome shotgun (WGS) entry which is preliminary data.</text>
</comment>
<evidence type="ECO:0000313" key="2">
    <source>
        <dbReference type="Proteomes" id="UP001610563"/>
    </source>
</evidence>